<dbReference type="Pfam" id="PF01425">
    <property type="entry name" value="Amidase"/>
    <property type="match status" value="2"/>
</dbReference>
<keyword evidence="5" id="KW-1185">Reference proteome</keyword>
<dbReference type="RefSeq" id="WP_322187277.1">
    <property type="nucleotide sequence ID" value="NZ_JAXLPB010000003.1"/>
</dbReference>
<evidence type="ECO:0000256" key="2">
    <source>
        <dbReference type="SAM" id="MobiDB-lite"/>
    </source>
</evidence>
<dbReference type="InterPro" id="IPR023631">
    <property type="entry name" value="Amidase_dom"/>
</dbReference>
<proteinExistence type="inferred from homology"/>
<evidence type="ECO:0000313" key="4">
    <source>
        <dbReference type="EMBL" id="MDY8109791.1"/>
    </source>
</evidence>
<feature type="region of interest" description="Disordered" evidence="2">
    <location>
        <begin position="216"/>
        <end position="235"/>
    </location>
</feature>
<dbReference type="PANTHER" id="PTHR11895">
    <property type="entry name" value="TRANSAMIDASE"/>
    <property type="match status" value="1"/>
</dbReference>
<dbReference type="SUPFAM" id="SSF75304">
    <property type="entry name" value="Amidase signature (AS) enzymes"/>
    <property type="match status" value="1"/>
</dbReference>
<feature type="compositionally biased region" description="Basic and acidic residues" evidence="2">
    <location>
        <begin position="216"/>
        <end position="231"/>
    </location>
</feature>
<organism evidence="4 5">
    <name type="scientific">Fulvimarina uroteuthidis</name>
    <dbReference type="NCBI Taxonomy" id="3098149"/>
    <lineage>
        <taxon>Bacteria</taxon>
        <taxon>Pseudomonadati</taxon>
        <taxon>Pseudomonadota</taxon>
        <taxon>Alphaproteobacteria</taxon>
        <taxon>Hyphomicrobiales</taxon>
        <taxon>Aurantimonadaceae</taxon>
        <taxon>Fulvimarina</taxon>
    </lineage>
</organism>
<dbReference type="InterPro" id="IPR036928">
    <property type="entry name" value="AS_sf"/>
</dbReference>
<evidence type="ECO:0000259" key="3">
    <source>
        <dbReference type="Pfam" id="PF01425"/>
    </source>
</evidence>
<dbReference type="EMBL" id="JAXLPB010000003">
    <property type="protein sequence ID" value="MDY8109791.1"/>
    <property type="molecule type" value="Genomic_DNA"/>
</dbReference>
<comment type="similarity">
    <text evidence="1">Belongs to the amidase family.</text>
</comment>
<dbReference type="Proteomes" id="UP001294412">
    <property type="component" value="Unassembled WGS sequence"/>
</dbReference>
<feature type="domain" description="Amidase" evidence="3">
    <location>
        <begin position="136"/>
        <end position="232"/>
    </location>
</feature>
<evidence type="ECO:0000313" key="5">
    <source>
        <dbReference type="Proteomes" id="UP001294412"/>
    </source>
</evidence>
<accession>A0ABU5I6M9</accession>
<evidence type="ECO:0000256" key="1">
    <source>
        <dbReference type="ARBA" id="ARBA00009199"/>
    </source>
</evidence>
<feature type="domain" description="Amidase" evidence="3">
    <location>
        <begin position="25"/>
        <end position="127"/>
    </location>
</feature>
<protein>
    <submittedName>
        <fullName evidence="4">Amidase family protein</fullName>
    </submittedName>
</protein>
<name>A0ABU5I6M9_9HYPH</name>
<sequence length="418" mass="43604">MAQIIDLPLPVLRERLAKGAARSVEVTEAVLKRIASLEEGTAQLAWLDEDYARRVAGSRDAFRGRAKALGALHGVPVLVDDAFDIARVPMTRGFAALEGALSERDSAVASSLRAAGAQLFAKSAIPALRVGEGDPGAASLVARRCFPLAVCVDADGGALRSAALSGVFGYRPSAGMVPRTGLLDIAPSLDAVTLLAGELGNVAALGDVLATFDAGDARSEPLPKPRLDDASRTPPPMAPTIGFLTDGRENANAAAGELAGLFGERAFKVPLPTLFEEVGPQGERVIKAEGAKCLKPFERRFTDALPDRIRTFITEGEAISAVDYLRALDFIPVLRAGMTEIFARCNVAAMIGPIAGEGGGVSGESLAAFLRLPAVTLPILEAPDGKPLGVTLIARDGEDARLIQTAAWLLQTLNGEDA</sequence>
<dbReference type="InterPro" id="IPR000120">
    <property type="entry name" value="Amidase"/>
</dbReference>
<reference evidence="4 5" key="1">
    <citation type="submission" date="2023-12" db="EMBL/GenBank/DDBJ databases">
        <title>Description of Novel Strain Fulvimarina sp. 2208YS6-2-32 isolated from Uroteuthis (Photololigo) edulis.</title>
        <authorList>
            <person name="Park J.-S."/>
        </authorList>
    </citation>
    <scope>NUCLEOTIDE SEQUENCE [LARGE SCALE GENOMIC DNA]</scope>
    <source>
        <strain evidence="4 5">2208YS6-2-32</strain>
    </source>
</reference>
<dbReference type="Gene3D" id="3.90.1300.10">
    <property type="entry name" value="Amidase signature (AS) domain"/>
    <property type="match status" value="1"/>
</dbReference>
<comment type="caution">
    <text evidence="4">The sequence shown here is derived from an EMBL/GenBank/DDBJ whole genome shotgun (WGS) entry which is preliminary data.</text>
</comment>
<dbReference type="PANTHER" id="PTHR11895:SF7">
    <property type="entry name" value="GLUTAMYL-TRNA(GLN) AMIDOTRANSFERASE SUBUNIT A, MITOCHONDRIAL"/>
    <property type="match status" value="1"/>
</dbReference>
<gene>
    <name evidence="4" type="ORF">U0C82_11635</name>
</gene>